<dbReference type="InterPro" id="IPR036964">
    <property type="entry name" value="RASGEF_cat_dom_sf"/>
</dbReference>
<feature type="region of interest" description="Disordered" evidence="4">
    <location>
        <begin position="325"/>
        <end position="345"/>
    </location>
</feature>
<feature type="coiled-coil region" evidence="3">
    <location>
        <begin position="21"/>
        <end position="48"/>
    </location>
</feature>
<dbReference type="PROSITE" id="PS50009">
    <property type="entry name" value="RASGEF_CAT"/>
    <property type="match status" value="1"/>
</dbReference>
<dbReference type="SMART" id="SM00147">
    <property type="entry name" value="RasGEF"/>
    <property type="match status" value="1"/>
</dbReference>
<dbReference type="PANTHER" id="PTHR23113">
    <property type="entry name" value="GUANINE NUCLEOTIDE EXCHANGE FACTOR"/>
    <property type="match status" value="1"/>
</dbReference>
<dbReference type="Gene3D" id="1.10.840.10">
    <property type="entry name" value="Ras guanine-nucleotide exchange factors catalytic domain"/>
    <property type="match status" value="1"/>
</dbReference>
<dbReference type="InterPro" id="IPR011993">
    <property type="entry name" value="PH-like_dom_sf"/>
</dbReference>
<dbReference type="OrthoDB" id="10254377at2759"/>
<organism evidence="7 9">
    <name type="scientific">Didymodactylos carnosus</name>
    <dbReference type="NCBI Taxonomy" id="1234261"/>
    <lineage>
        <taxon>Eukaryota</taxon>
        <taxon>Metazoa</taxon>
        <taxon>Spiralia</taxon>
        <taxon>Gnathifera</taxon>
        <taxon>Rotifera</taxon>
        <taxon>Eurotatoria</taxon>
        <taxon>Bdelloidea</taxon>
        <taxon>Philodinida</taxon>
        <taxon>Philodinidae</taxon>
        <taxon>Didymodactylos</taxon>
    </lineage>
</organism>
<dbReference type="AlphaFoldDB" id="A0A815NF26"/>
<feature type="domain" description="N-terminal Ras-GEF" evidence="6">
    <location>
        <begin position="270"/>
        <end position="407"/>
    </location>
</feature>
<evidence type="ECO:0000313" key="8">
    <source>
        <dbReference type="EMBL" id="CAF4308174.1"/>
    </source>
</evidence>
<dbReference type="InterPro" id="IPR000651">
    <property type="entry name" value="Ras-like_Gua-exchang_fac_N"/>
</dbReference>
<comment type="caution">
    <text evidence="7">The sequence shown here is derived from an EMBL/GenBank/DDBJ whole genome shotgun (WGS) entry which is preliminary data.</text>
</comment>
<dbReference type="SMART" id="SM00229">
    <property type="entry name" value="RasGEFN"/>
    <property type="match status" value="1"/>
</dbReference>
<evidence type="ECO:0000313" key="9">
    <source>
        <dbReference type="Proteomes" id="UP000663829"/>
    </source>
</evidence>
<feature type="region of interest" description="Disordered" evidence="4">
    <location>
        <begin position="537"/>
        <end position="566"/>
    </location>
</feature>
<evidence type="ECO:0000256" key="2">
    <source>
        <dbReference type="PROSITE-ProRule" id="PRU00168"/>
    </source>
</evidence>
<name>A0A815NF26_9BILA</name>
<dbReference type="GO" id="GO:0007265">
    <property type="term" value="P:Ras protein signal transduction"/>
    <property type="evidence" value="ECO:0007669"/>
    <property type="project" value="TreeGrafter"/>
</dbReference>
<evidence type="ECO:0000256" key="4">
    <source>
        <dbReference type="SAM" id="MobiDB-lite"/>
    </source>
</evidence>
<keyword evidence="1 2" id="KW-0344">Guanine-nucleotide releasing factor</keyword>
<dbReference type="SUPFAM" id="SSF50729">
    <property type="entry name" value="PH domain-like"/>
    <property type="match status" value="1"/>
</dbReference>
<dbReference type="InterPro" id="IPR023578">
    <property type="entry name" value="Ras_GEF_dom_sf"/>
</dbReference>
<accession>A0A815NF26</accession>
<proteinExistence type="predicted"/>
<dbReference type="Pfam" id="PF00618">
    <property type="entry name" value="RasGEF_N"/>
    <property type="match status" value="1"/>
</dbReference>
<dbReference type="GO" id="GO:0005886">
    <property type="term" value="C:plasma membrane"/>
    <property type="evidence" value="ECO:0007669"/>
    <property type="project" value="TreeGrafter"/>
</dbReference>
<dbReference type="Proteomes" id="UP000663829">
    <property type="component" value="Unassembled WGS sequence"/>
</dbReference>
<feature type="domain" description="Ras-GEF" evidence="5">
    <location>
        <begin position="773"/>
        <end position="925"/>
    </location>
</feature>
<keyword evidence="9" id="KW-1185">Reference proteome</keyword>
<dbReference type="Gene3D" id="2.30.29.30">
    <property type="entry name" value="Pleckstrin-homology domain (PH domain)/Phosphotyrosine-binding domain (PTB)"/>
    <property type="match status" value="1"/>
</dbReference>
<evidence type="ECO:0000256" key="3">
    <source>
        <dbReference type="SAM" id="Coils"/>
    </source>
</evidence>
<feature type="compositionally biased region" description="Polar residues" evidence="4">
    <location>
        <begin position="540"/>
        <end position="549"/>
    </location>
</feature>
<evidence type="ECO:0000259" key="5">
    <source>
        <dbReference type="PROSITE" id="PS50009"/>
    </source>
</evidence>
<dbReference type="InterPro" id="IPR008937">
    <property type="entry name" value="Ras-like_GEF"/>
</dbReference>
<reference evidence="7" key="1">
    <citation type="submission" date="2021-02" db="EMBL/GenBank/DDBJ databases">
        <authorList>
            <person name="Nowell W R."/>
        </authorList>
    </citation>
    <scope>NUCLEOTIDE SEQUENCE</scope>
</reference>
<dbReference type="EMBL" id="CAJNOQ010018438">
    <property type="protein sequence ID" value="CAF1428703.1"/>
    <property type="molecule type" value="Genomic_DNA"/>
</dbReference>
<dbReference type="Proteomes" id="UP000681722">
    <property type="component" value="Unassembled WGS sequence"/>
</dbReference>
<dbReference type="Gene3D" id="1.20.870.10">
    <property type="entry name" value="Son of sevenless (SoS) protein Chain: S domain 1"/>
    <property type="match status" value="1"/>
</dbReference>
<keyword evidence="3" id="KW-0175">Coiled coil</keyword>
<dbReference type="PANTHER" id="PTHR23113:SF99">
    <property type="entry name" value="RASGEF DOMAIN-CONTAINING PROTEIN"/>
    <property type="match status" value="1"/>
</dbReference>
<dbReference type="GO" id="GO:0005085">
    <property type="term" value="F:guanyl-nucleotide exchange factor activity"/>
    <property type="evidence" value="ECO:0007669"/>
    <property type="project" value="UniProtKB-KW"/>
</dbReference>
<evidence type="ECO:0000313" key="7">
    <source>
        <dbReference type="EMBL" id="CAF1428703.1"/>
    </source>
</evidence>
<feature type="compositionally biased region" description="Basic and acidic residues" evidence="4">
    <location>
        <begin position="471"/>
        <end position="481"/>
    </location>
</feature>
<sequence length="925" mass="104504">MNQIPHYIISLANCLSHTPFQHVEREKLEQAKSKLEELSKIMHDEISETEHIRTNLAIERSITEGCDVLLDVNQILCRQDSLVLITTEKSKSIGQRFTREMRRNEAIVQCYLFSNHLILTIRASNGKLHLVKGCGCISLADVTLVEDITSDPQHFLASVNEEENQDDLITTLDFNKSENVDEMNRMFRLIVEARDQPPYSTTLLANDEKQKSEWCTDIAQCLQNLRYTELVQCSFRNESSVVMPESVKADVKLFKDDSEIKYSKTLDSCKIPQIRYATVEKLLERLTDLRFLSIDFLNTFLLTYRLYTDAYTIMEILIKVYKSSPHTSVDTGDVDKSDGQKQNSVINEEESELTRLVVEGSSKKTNAEQERDLRRHSHIGSFRRGLSIEQHDTTITTAIVENIDTKKTMVPSTAESADDMNSHLAPLASLETLSDVTVILSMGGNDAMTINGLKKSIPSSSTFDVFRLETSQEQRSNRDSFECQSDSPSPRIRERMSSSQTRAANLSQSSCRIRFGTVEVADEYHIITTKETCIDETKTEQVSPSSDNIRSQDDSINGAPISPQPMQISSQNIQSLTKRLSDVLSSPRQSLRNAAEGSLKKVLPGVVVTSSRSSRRRISLSAATHAFAIATSGESPKVTRHERIGSSTGAVINQAAREQNANEWIIVNTAATMRVLNVLRHWLTTYPLVRIFYIFLECKADFHKNVKLKEMVLELLQDMLLSNHLIATEHKAAVSIIKQLETDEMNEKAAQIQLLLNPSLPPDFEQATFTSLAVSEVAEQMTLIDHKLFCSLGGEELLLQGWMKARDDLAPNVALVSKRFNEMCRLVITEILLQPTINGRVQCIEKWGTIADICRYLRNFNGVLQIVAAFVNSAVFRLKNTWDRISKQNKQVINKLQNLVHSDGKFKNLRDTLSRQVPDFDEDEV</sequence>
<dbReference type="PROSITE" id="PS50212">
    <property type="entry name" value="RASGEF_NTER"/>
    <property type="match status" value="1"/>
</dbReference>
<evidence type="ECO:0000259" key="6">
    <source>
        <dbReference type="PROSITE" id="PS50212"/>
    </source>
</evidence>
<evidence type="ECO:0000256" key="1">
    <source>
        <dbReference type="ARBA" id="ARBA00022658"/>
    </source>
</evidence>
<feature type="compositionally biased region" description="Polar residues" evidence="4">
    <location>
        <begin position="497"/>
        <end position="506"/>
    </location>
</feature>
<protein>
    <submittedName>
        <fullName evidence="7">Uncharacterized protein</fullName>
    </submittedName>
</protein>
<dbReference type="InterPro" id="IPR001895">
    <property type="entry name" value="RASGEF_cat_dom"/>
</dbReference>
<dbReference type="EMBL" id="CAJOBC010083871">
    <property type="protein sequence ID" value="CAF4308174.1"/>
    <property type="molecule type" value="Genomic_DNA"/>
</dbReference>
<feature type="region of interest" description="Disordered" evidence="4">
    <location>
        <begin position="471"/>
        <end position="506"/>
    </location>
</feature>
<dbReference type="SUPFAM" id="SSF48366">
    <property type="entry name" value="Ras GEF"/>
    <property type="match status" value="1"/>
</dbReference>
<dbReference type="CDD" id="cd06224">
    <property type="entry name" value="REM"/>
    <property type="match status" value="1"/>
</dbReference>
<gene>
    <name evidence="7" type="ORF">GPM918_LOCUS33923</name>
    <name evidence="8" type="ORF">SRO942_LOCUS34617</name>
</gene>
<dbReference type="Pfam" id="PF00617">
    <property type="entry name" value="RasGEF"/>
    <property type="match status" value="1"/>
</dbReference>